<reference evidence="2" key="1">
    <citation type="submission" date="2016-11" db="UniProtKB">
        <authorList>
            <consortium name="WormBaseParasite"/>
        </authorList>
    </citation>
    <scope>IDENTIFICATION</scope>
</reference>
<name>A0A1I7UE30_9PELO</name>
<keyword evidence="1" id="KW-1185">Reference proteome</keyword>
<protein>
    <submittedName>
        <fullName evidence="2">Uncharacterized protein</fullName>
    </submittedName>
</protein>
<dbReference type="Proteomes" id="UP000095282">
    <property type="component" value="Unplaced"/>
</dbReference>
<evidence type="ECO:0000313" key="2">
    <source>
        <dbReference type="WBParaSite" id="Csp11.Scaffold629.g8392.t1"/>
    </source>
</evidence>
<proteinExistence type="predicted"/>
<organism evidence="1 2">
    <name type="scientific">Caenorhabditis tropicalis</name>
    <dbReference type="NCBI Taxonomy" id="1561998"/>
    <lineage>
        <taxon>Eukaryota</taxon>
        <taxon>Metazoa</taxon>
        <taxon>Ecdysozoa</taxon>
        <taxon>Nematoda</taxon>
        <taxon>Chromadorea</taxon>
        <taxon>Rhabditida</taxon>
        <taxon>Rhabditina</taxon>
        <taxon>Rhabditomorpha</taxon>
        <taxon>Rhabditoidea</taxon>
        <taxon>Rhabditidae</taxon>
        <taxon>Peloderinae</taxon>
        <taxon>Caenorhabditis</taxon>
    </lineage>
</organism>
<dbReference type="AlphaFoldDB" id="A0A1I7UE30"/>
<accession>A0A1I7UE30</accession>
<sequence>MQFLNVLFRRKIFPDRDPHEVGNDLLNVRPAPQRQNPPNVLFGFLLGLSSTIEDNYHWPGIENTFRERFPDLNTDVMSDAEVNRVIGAVLNVLEERNPLSEAPPPPQYQPNRFNLIHNFLYRFSVSIDFETWRTVRQRLPNILVNDRAVNNIIVDVEGVLSGL</sequence>
<dbReference type="WBParaSite" id="Csp11.Scaffold629.g8392.t1">
    <property type="protein sequence ID" value="Csp11.Scaffold629.g8392.t1"/>
    <property type="gene ID" value="Csp11.Scaffold629.g8392"/>
</dbReference>
<evidence type="ECO:0000313" key="1">
    <source>
        <dbReference type="Proteomes" id="UP000095282"/>
    </source>
</evidence>